<dbReference type="PROSITE" id="PS50297">
    <property type="entry name" value="ANK_REP_REGION"/>
    <property type="match status" value="2"/>
</dbReference>
<dbReference type="SMART" id="SM00248">
    <property type="entry name" value="ANK"/>
    <property type="match status" value="9"/>
</dbReference>
<evidence type="ECO:0000256" key="1">
    <source>
        <dbReference type="PROSITE-ProRule" id="PRU00023"/>
    </source>
</evidence>
<keyword evidence="1" id="KW-0040">ANK repeat</keyword>
<keyword evidence="3" id="KW-1185">Reference proteome</keyword>
<dbReference type="PANTHER" id="PTHR24121:SF23">
    <property type="entry name" value="NO MECHANORECEPTOR POTENTIAL C, ISOFORM H"/>
    <property type="match status" value="1"/>
</dbReference>
<evidence type="ECO:0000313" key="3">
    <source>
        <dbReference type="Proteomes" id="UP000024635"/>
    </source>
</evidence>
<dbReference type="Pfam" id="PF12796">
    <property type="entry name" value="Ank_2"/>
    <property type="match status" value="3"/>
</dbReference>
<organism evidence="2 3">
    <name type="scientific">Ancylostoma ceylanicum</name>
    <dbReference type="NCBI Taxonomy" id="53326"/>
    <lineage>
        <taxon>Eukaryota</taxon>
        <taxon>Metazoa</taxon>
        <taxon>Ecdysozoa</taxon>
        <taxon>Nematoda</taxon>
        <taxon>Chromadorea</taxon>
        <taxon>Rhabditida</taxon>
        <taxon>Rhabditina</taxon>
        <taxon>Rhabditomorpha</taxon>
        <taxon>Strongyloidea</taxon>
        <taxon>Ancylostomatidae</taxon>
        <taxon>Ancylostomatinae</taxon>
        <taxon>Ancylostoma</taxon>
    </lineage>
</organism>
<comment type="caution">
    <text evidence="2">The sequence shown here is derived from an EMBL/GenBank/DDBJ whole genome shotgun (WGS) entry which is preliminary data.</text>
</comment>
<gene>
    <name evidence="2" type="primary">Acey_s0294.g1631</name>
    <name evidence="2" type="synonym">Acey-ZK792.4</name>
    <name evidence="2" type="ORF">Y032_0294g1631</name>
</gene>
<evidence type="ECO:0000313" key="2">
    <source>
        <dbReference type="EMBL" id="EYB85640.1"/>
    </source>
</evidence>
<dbReference type="STRING" id="53326.A0A016S4Q8"/>
<name>A0A016S4Q8_9BILA</name>
<dbReference type="OrthoDB" id="10261302at2759"/>
<dbReference type="PROSITE" id="PS50088">
    <property type="entry name" value="ANK_REPEAT"/>
    <property type="match status" value="2"/>
</dbReference>
<dbReference type="Proteomes" id="UP000024635">
    <property type="component" value="Unassembled WGS sequence"/>
</dbReference>
<dbReference type="InterPro" id="IPR036770">
    <property type="entry name" value="Ankyrin_rpt-contain_sf"/>
</dbReference>
<proteinExistence type="predicted"/>
<feature type="repeat" description="ANK" evidence="1">
    <location>
        <begin position="298"/>
        <end position="330"/>
    </location>
</feature>
<dbReference type="Gene3D" id="1.25.40.20">
    <property type="entry name" value="Ankyrin repeat-containing domain"/>
    <property type="match status" value="3"/>
</dbReference>
<protein>
    <submittedName>
        <fullName evidence="2">Uncharacterized protein</fullName>
    </submittedName>
</protein>
<dbReference type="PANTHER" id="PTHR24121">
    <property type="entry name" value="NO MECHANORECEPTOR POTENTIAL C, ISOFORM D-RELATED"/>
    <property type="match status" value="1"/>
</dbReference>
<sequence>MRGERSTSKMPEEPPADHQCVDALMAARLGHPACLLRMPTEQLLRKDELGETALHKAARERDYRSAKLLLEKAPILRELTSLSGETPAHIAVAVGDERIVELLLSGRLKDTLKAALIRDINGTSVLTASVARGNNTIALWLLRRFGKELSSLPNNCQMTALHVAAAQANLDYIRDATKYDPKSVDARDAFGCTPCAYAVQGGNVDVVRYLVEKAHAEIGSVSRRGQSLLHIASLCGHEEIVRWILNRSGTNVILWTTLDNANAVHCAAYSGSVPVLRLLLRPWSRKKRKTVLALQDCRGNTPLHLAAMNGHSDAVVFLLESDANPLAVNGCGYSPQAIANMRGNPQMAAFIAGFNAKNPQPGSLRTPLVVETQCFPTERCYSVPLSPVVKRTLSPRDSSSGYSSTVEIGVESPNDGAEVIQQRMKFMEEEQHSPATQIELEDDGAEVIRRRMRYIEDDTNSLRDSAAQTDSDSLVDHIQILDDETWAGMGLSAVEHIDRVLDEIDLN</sequence>
<accession>A0A016S4Q8</accession>
<reference evidence="3" key="1">
    <citation type="journal article" date="2015" name="Nat. Genet.">
        <title>The genome and transcriptome of the zoonotic hookworm Ancylostoma ceylanicum identify infection-specific gene families.</title>
        <authorList>
            <person name="Schwarz E.M."/>
            <person name="Hu Y."/>
            <person name="Antoshechkin I."/>
            <person name="Miller M.M."/>
            <person name="Sternberg P.W."/>
            <person name="Aroian R.V."/>
        </authorList>
    </citation>
    <scope>NUCLEOTIDE SEQUENCE</scope>
    <source>
        <strain evidence="3">HY135</strain>
    </source>
</reference>
<dbReference type="SUPFAM" id="SSF48403">
    <property type="entry name" value="Ankyrin repeat"/>
    <property type="match status" value="2"/>
</dbReference>
<dbReference type="InterPro" id="IPR002110">
    <property type="entry name" value="Ankyrin_rpt"/>
</dbReference>
<dbReference type="EMBL" id="JARK01001630">
    <property type="protein sequence ID" value="EYB85640.1"/>
    <property type="molecule type" value="Genomic_DNA"/>
</dbReference>
<dbReference type="AlphaFoldDB" id="A0A016S4Q8"/>
<feature type="repeat" description="ANK" evidence="1">
    <location>
        <begin position="83"/>
        <end position="105"/>
    </location>
</feature>